<evidence type="ECO:0000313" key="14">
    <source>
        <dbReference type="EMBL" id="STP14346.1"/>
    </source>
</evidence>
<evidence type="ECO:0000313" key="15">
    <source>
        <dbReference type="Proteomes" id="UP000255103"/>
    </source>
</evidence>
<evidence type="ECO:0000256" key="2">
    <source>
        <dbReference type="ARBA" id="ARBA00022478"/>
    </source>
</evidence>
<dbReference type="GO" id="GO:0008270">
    <property type="term" value="F:zinc ion binding"/>
    <property type="evidence" value="ECO:0007669"/>
    <property type="project" value="UniProtKB-KW"/>
</dbReference>
<dbReference type="GO" id="GO:0000428">
    <property type="term" value="C:DNA-directed RNA polymerase complex"/>
    <property type="evidence" value="ECO:0007669"/>
    <property type="project" value="UniProtKB-KW"/>
</dbReference>
<keyword evidence="11" id="KW-0238">DNA-binding</keyword>
<evidence type="ECO:0000256" key="5">
    <source>
        <dbReference type="ARBA" id="ARBA00022695"/>
    </source>
</evidence>
<keyword evidence="10" id="KW-0460">Magnesium</keyword>
<keyword evidence="12" id="KW-0804">Transcription</keyword>
<accession>A0A377JXA8</accession>
<dbReference type="GO" id="GO:0006269">
    <property type="term" value="P:DNA replication, synthesis of primer"/>
    <property type="evidence" value="ECO:0007669"/>
    <property type="project" value="UniProtKB-KW"/>
</dbReference>
<dbReference type="RefSeq" id="WP_115722476.1">
    <property type="nucleotide sequence ID" value="NZ_UGHX01000004.1"/>
</dbReference>
<keyword evidence="9" id="KW-0862">Zinc</keyword>
<comment type="cofactor">
    <cofactor evidence="1">
        <name>Zn(2+)</name>
        <dbReference type="ChEBI" id="CHEBI:29105"/>
    </cofactor>
</comment>
<dbReference type="GO" id="GO:1990077">
    <property type="term" value="C:primosome complex"/>
    <property type="evidence" value="ECO:0007669"/>
    <property type="project" value="UniProtKB-KW"/>
</dbReference>
<dbReference type="AlphaFoldDB" id="A0A377JXA8"/>
<evidence type="ECO:0000256" key="4">
    <source>
        <dbReference type="ARBA" id="ARBA00022679"/>
    </source>
</evidence>
<keyword evidence="6" id="KW-0235">DNA replication</keyword>
<reference evidence="14 15" key="1">
    <citation type="submission" date="2018-06" db="EMBL/GenBank/DDBJ databases">
        <authorList>
            <consortium name="Pathogen Informatics"/>
            <person name="Doyle S."/>
        </authorList>
    </citation>
    <scope>NUCLEOTIDE SEQUENCE [LARGE SCALE GENOMIC DNA]</scope>
    <source>
        <strain evidence="14 15">NCTC12219</strain>
    </source>
</reference>
<feature type="domain" description="Zinc finger CHC2-type" evidence="13">
    <location>
        <begin position="31"/>
        <end position="85"/>
    </location>
</feature>
<dbReference type="EMBL" id="UGHX01000004">
    <property type="protein sequence ID" value="STP14346.1"/>
    <property type="molecule type" value="Genomic_DNA"/>
</dbReference>
<evidence type="ECO:0000256" key="7">
    <source>
        <dbReference type="ARBA" id="ARBA00022723"/>
    </source>
</evidence>
<keyword evidence="2" id="KW-0240">DNA-directed RNA polymerase</keyword>
<dbReference type="Proteomes" id="UP000255103">
    <property type="component" value="Unassembled WGS sequence"/>
</dbReference>
<evidence type="ECO:0000256" key="10">
    <source>
        <dbReference type="ARBA" id="ARBA00022842"/>
    </source>
</evidence>
<protein>
    <submittedName>
        <fullName evidence="14">DNA primase DNA G</fullName>
        <ecNumber evidence="14">2.7.7.-</ecNumber>
    </submittedName>
</protein>
<keyword evidence="8" id="KW-0863">Zinc-finger</keyword>
<dbReference type="Pfam" id="PF01807">
    <property type="entry name" value="Zn_ribbon_DnaG"/>
    <property type="match status" value="1"/>
</dbReference>
<dbReference type="EC" id="2.7.7.-" evidence="14"/>
<sequence>MITNLQELKDRANILEVVEHFLPLKKAGANYTHNCPFHNEKTPSFFVNPSKNIFSCFGCGKSGDSIKFLQEYKKLSFIEAVEEVANILNFTLEYEKSQNHTNTKSLLKS</sequence>
<dbReference type="FunFam" id="3.90.580.10:FF:000001">
    <property type="entry name" value="DNA primase"/>
    <property type="match status" value="1"/>
</dbReference>
<evidence type="ECO:0000256" key="3">
    <source>
        <dbReference type="ARBA" id="ARBA00022515"/>
    </source>
</evidence>
<keyword evidence="7" id="KW-0479">Metal-binding</keyword>
<gene>
    <name evidence="14" type="primary">dnaG_4</name>
    <name evidence="14" type="ORF">NCTC12219_01893</name>
</gene>
<keyword evidence="4 14" id="KW-0808">Transferase</keyword>
<evidence type="ECO:0000256" key="11">
    <source>
        <dbReference type="ARBA" id="ARBA00023125"/>
    </source>
</evidence>
<evidence type="ECO:0000256" key="6">
    <source>
        <dbReference type="ARBA" id="ARBA00022705"/>
    </source>
</evidence>
<evidence type="ECO:0000259" key="13">
    <source>
        <dbReference type="SMART" id="SM00400"/>
    </source>
</evidence>
<evidence type="ECO:0000256" key="8">
    <source>
        <dbReference type="ARBA" id="ARBA00022771"/>
    </source>
</evidence>
<evidence type="ECO:0000256" key="1">
    <source>
        <dbReference type="ARBA" id="ARBA00001947"/>
    </source>
</evidence>
<evidence type="ECO:0000256" key="12">
    <source>
        <dbReference type="ARBA" id="ARBA00023163"/>
    </source>
</evidence>
<dbReference type="InterPro" id="IPR050219">
    <property type="entry name" value="DnaG_primase"/>
</dbReference>
<dbReference type="InterPro" id="IPR002694">
    <property type="entry name" value="Znf_CHC2"/>
</dbReference>
<dbReference type="PANTHER" id="PTHR30313">
    <property type="entry name" value="DNA PRIMASE"/>
    <property type="match status" value="1"/>
</dbReference>
<dbReference type="PANTHER" id="PTHR30313:SF2">
    <property type="entry name" value="DNA PRIMASE"/>
    <property type="match status" value="1"/>
</dbReference>
<dbReference type="GO" id="GO:0003899">
    <property type="term" value="F:DNA-directed RNA polymerase activity"/>
    <property type="evidence" value="ECO:0007669"/>
    <property type="project" value="InterPro"/>
</dbReference>
<dbReference type="SMART" id="SM00400">
    <property type="entry name" value="ZnF_CHCC"/>
    <property type="match status" value="1"/>
</dbReference>
<dbReference type="GO" id="GO:0003677">
    <property type="term" value="F:DNA binding"/>
    <property type="evidence" value="ECO:0007669"/>
    <property type="project" value="UniProtKB-KW"/>
</dbReference>
<dbReference type="Gene3D" id="3.90.580.10">
    <property type="entry name" value="Zinc finger, CHC2-type domain"/>
    <property type="match status" value="1"/>
</dbReference>
<organism evidence="14 15">
    <name type="scientific">Helicobacter cinaedi</name>
    <dbReference type="NCBI Taxonomy" id="213"/>
    <lineage>
        <taxon>Bacteria</taxon>
        <taxon>Pseudomonadati</taxon>
        <taxon>Campylobacterota</taxon>
        <taxon>Epsilonproteobacteria</taxon>
        <taxon>Campylobacterales</taxon>
        <taxon>Helicobacteraceae</taxon>
        <taxon>Helicobacter</taxon>
    </lineage>
</organism>
<name>A0A377JXA8_9HELI</name>
<keyword evidence="5 14" id="KW-0548">Nucleotidyltransferase</keyword>
<keyword evidence="3" id="KW-0639">Primosome</keyword>
<dbReference type="GO" id="GO:0005737">
    <property type="term" value="C:cytoplasm"/>
    <property type="evidence" value="ECO:0007669"/>
    <property type="project" value="TreeGrafter"/>
</dbReference>
<dbReference type="SUPFAM" id="SSF57783">
    <property type="entry name" value="Zinc beta-ribbon"/>
    <property type="match status" value="1"/>
</dbReference>
<dbReference type="InterPro" id="IPR036977">
    <property type="entry name" value="DNA_primase_Znf_CHC2"/>
</dbReference>
<proteinExistence type="predicted"/>
<evidence type="ECO:0000256" key="9">
    <source>
        <dbReference type="ARBA" id="ARBA00022833"/>
    </source>
</evidence>